<feature type="compositionally biased region" description="Polar residues" evidence="1">
    <location>
        <begin position="17"/>
        <end position="34"/>
    </location>
</feature>
<accession>A0A9D4HMY2</accession>
<evidence type="ECO:0000313" key="3">
    <source>
        <dbReference type="Proteomes" id="UP000828390"/>
    </source>
</evidence>
<feature type="region of interest" description="Disordered" evidence="1">
    <location>
        <begin position="16"/>
        <end position="50"/>
    </location>
</feature>
<gene>
    <name evidence="2" type="ORF">DPMN_051064</name>
</gene>
<organism evidence="2 3">
    <name type="scientific">Dreissena polymorpha</name>
    <name type="common">Zebra mussel</name>
    <name type="synonym">Mytilus polymorpha</name>
    <dbReference type="NCBI Taxonomy" id="45954"/>
    <lineage>
        <taxon>Eukaryota</taxon>
        <taxon>Metazoa</taxon>
        <taxon>Spiralia</taxon>
        <taxon>Lophotrochozoa</taxon>
        <taxon>Mollusca</taxon>
        <taxon>Bivalvia</taxon>
        <taxon>Autobranchia</taxon>
        <taxon>Heteroconchia</taxon>
        <taxon>Euheterodonta</taxon>
        <taxon>Imparidentia</taxon>
        <taxon>Neoheterodontei</taxon>
        <taxon>Myida</taxon>
        <taxon>Dreissenoidea</taxon>
        <taxon>Dreissenidae</taxon>
        <taxon>Dreissena</taxon>
    </lineage>
</organism>
<reference evidence="2" key="2">
    <citation type="submission" date="2020-11" db="EMBL/GenBank/DDBJ databases">
        <authorList>
            <person name="McCartney M.A."/>
            <person name="Auch B."/>
            <person name="Kono T."/>
            <person name="Mallez S."/>
            <person name="Becker A."/>
            <person name="Gohl D.M."/>
            <person name="Silverstein K.A.T."/>
            <person name="Koren S."/>
            <person name="Bechman K.B."/>
            <person name="Herman A."/>
            <person name="Abrahante J.E."/>
            <person name="Garbe J."/>
        </authorList>
    </citation>
    <scope>NUCLEOTIDE SEQUENCE</scope>
    <source>
        <strain evidence="2">Duluth1</strain>
        <tissue evidence="2">Whole animal</tissue>
    </source>
</reference>
<evidence type="ECO:0000313" key="2">
    <source>
        <dbReference type="EMBL" id="KAH3725229.1"/>
    </source>
</evidence>
<evidence type="ECO:0000256" key="1">
    <source>
        <dbReference type="SAM" id="MobiDB-lite"/>
    </source>
</evidence>
<name>A0A9D4HMY2_DREPO</name>
<protein>
    <submittedName>
        <fullName evidence="2">Uncharacterized protein</fullName>
    </submittedName>
</protein>
<feature type="compositionally biased region" description="Basic and acidic residues" evidence="1">
    <location>
        <begin position="38"/>
        <end position="47"/>
    </location>
</feature>
<dbReference type="EMBL" id="JAIWYP010000012">
    <property type="protein sequence ID" value="KAH3725229.1"/>
    <property type="molecule type" value="Genomic_DNA"/>
</dbReference>
<sequence length="117" mass="13215">MFRSSSHQLVGSRINAIATSDSHTHRPTSGSNACGQKRYHDGIDKTSLRRKPRPRFATLIYTIYNMTNGDKQAANFLEHIIKQHSSNDFTSSSSTTKRKACTCLIATQTRNPRDREM</sequence>
<dbReference type="Proteomes" id="UP000828390">
    <property type="component" value="Unassembled WGS sequence"/>
</dbReference>
<keyword evidence="3" id="KW-1185">Reference proteome</keyword>
<reference evidence="2" key="1">
    <citation type="journal article" date="2019" name="bioRxiv">
        <title>The Genome of the Zebra Mussel, Dreissena polymorpha: A Resource for Invasive Species Research.</title>
        <authorList>
            <person name="McCartney M.A."/>
            <person name="Auch B."/>
            <person name="Kono T."/>
            <person name="Mallez S."/>
            <person name="Zhang Y."/>
            <person name="Obille A."/>
            <person name="Becker A."/>
            <person name="Abrahante J.E."/>
            <person name="Garbe J."/>
            <person name="Badalamenti J.P."/>
            <person name="Herman A."/>
            <person name="Mangelson H."/>
            <person name="Liachko I."/>
            <person name="Sullivan S."/>
            <person name="Sone E.D."/>
            <person name="Koren S."/>
            <person name="Silverstein K.A.T."/>
            <person name="Beckman K.B."/>
            <person name="Gohl D.M."/>
        </authorList>
    </citation>
    <scope>NUCLEOTIDE SEQUENCE</scope>
    <source>
        <strain evidence="2">Duluth1</strain>
        <tissue evidence="2">Whole animal</tissue>
    </source>
</reference>
<dbReference type="AlphaFoldDB" id="A0A9D4HMY2"/>
<comment type="caution">
    <text evidence="2">The sequence shown here is derived from an EMBL/GenBank/DDBJ whole genome shotgun (WGS) entry which is preliminary data.</text>
</comment>
<proteinExistence type="predicted"/>